<evidence type="ECO:0000256" key="1">
    <source>
        <dbReference type="ARBA" id="ARBA00000968"/>
    </source>
</evidence>
<evidence type="ECO:0000313" key="13">
    <source>
        <dbReference type="Proteomes" id="UP000658202"/>
    </source>
</evidence>
<accession>A0ABQ1X6Z0</accession>
<feature type="repeat" description="Lumazine-binding" evidence="10">
    <location>
        <begin position="138"/>
        <end position="234"/>
    </location>
</feature>
<feature type="repeat" description="Lumazine-binding" evidence="10">
    <location>
        <begin position="43"/>
        <end position="137"/>
    </location>
</feature>
<reference evidence="13" key="1">
    <citation type="journal article" date="2019" name="Int. J. Syst. Evol. Microbiol.">
        <title>The Global Catalogue of Microorganisms (GCM) 10K type strain sequencing project: providing services to taxonomists for standard genome sequencing and annotation.</title>
        <authorList>
            <consortium name="The Broad Institute Genomics Platform"/>
            <consortium name="The Broad Institute Genome Sequencing Center for Infectious Disease"/>
            <person name="Wu L."/>
            <person name="Ma J."/>
        </authorList>
    </citation>
    <scope>NUCLEOTIDE SEQUENCE [LARGE SCALE GENOMIC DNA]</scope>
    <source>
        <strain evidence="13">CCM 8490</strain>
    </source>
</reference>
<organism evidence="12 13">
    <name type="scientific">Epilithonimonas arachidiradicis</name>
    <dbReference type="NCBI Taxonomy" id="1617282"/>
    <lineage>
        <taxon>Bacteria</taxon>
        <taxon>Pseudomonadati</taxon>
        <taxon>Bacteroidota</taxon>
        <taxon>Flavobacteriia</taxon>
        <taxon>Flavobacteriales</taxon>
        <taxon>Weeksellaceae</taxon>
        <taxon>Chryseobacterium group</taxon>
        <taxon>Epilithonimonas</taxon>
    </lineage>
</organism>
<dbReference type="PANTHER" id="PTHR21098">
    <property type="entry name" value="RIBOFLAVIN SYNTHASE ALPHA CHAIN"/>
    <property type="match status" value="1"/>
</dbReference>
<evidence type="ECO:0000256" key="5">
    <source>
        <dbReference type="ARBA" id="ARBA00013950"/>
    </source>
</evidence>
<dbReference type="InterPro" id="IPR023366">
    <property type="entry name" value="ATP_synth_asu-like_sf"/>
</dbReference>
<keyword evidence="7" id="KW-0808">Transferase</keyword>
<evidence type="ECO:0000256" key="6">
    <source>
        <dbReference type="ARBA" id="ARBA00022619"/>
    </source>
</evidence>
<dbReference type="InterPro" id="IPR001783">
    <property type="entry name" value="Lumazine-bd"/>
</dbReference>
<keyword evidence="13" id="KW-1185">Reference proteome</keyword>
<keyword evidence="8" id="KW-0677">Repeat</keyword>
<dbReference type="InterPro" id="IPR026017">
    <property type="entry name" value="Lumazine-bd_dom"/>
</dbReference>
<keyword evidence="6" id="KW-0686">Riboflavin biosynthesis</keyword>
<feature type="domain" description="Lumazine-binding" evidence="11">
    <location>
        <begin position="138"/>
        <end position="234"/>
    </location>
</feature>
<comment type="catalytic activity">
    <reaction evidence="1">
        <text>2 6,7-dimethyl-8-(1-D-ribityl)lumazine + H(+) = 5-amino-6-(D-ribitylamino)uracil + riboflavin</text>
        <dbReference type="Rhea" id="RHEA:20772"/>
        <dbReference type="ChEBI" id="CHEBI:15378"/>
        <dbReference type="ChEBI" id="CHEBI:15934"/>
        <dbReference type="ChEBI" id="CHEBI:57986"/>
        <dbReference type="ChEBI" id="CHEBI:58201"/>
        <dbReference type="EC" id="2.5.1.9"/>
    </reaction>
</comment>
<evidence type="ECO:0000256" key="9">
    <source>
        <dbReference type="NCBIfam" id="TIGR00187"/>
    </source>
</evidence>
<sequence length="241" mass="27150">MVKYVTFIAPIVVEILFLFFEKEKIATESGIKLLKKSIKIKTMFTGIIEATGKVEKIDRNESNIDFVLSCPFTQELKIDQSLAHNGCCLTVVEINSDSYKVTAINETLEKTNLNYWNVGTEVNLERCLKFEGRLDGHIVQGHVDKTGVVENIEDQNGSYFITISYEETTEYTTVPQGSITVNGTSLTVAESDTNKFSVAIIPYTWEFTNMKHLKIGDVVNLEFDIIGKYVAKLLKKQNAIK</sequence>
<dbReference type="PROSITE" id="PS51177">
    <property type="entry name" value="LUMAZINE_BIND"/>
    <property type="match status" value="2"/>
</dbReference>
<evidence type="ECO:0000256" key="4">
    <source>
        <dbReference type="ARBA" id="ARBA00012827"/>
    </source>
</evidence>
<evidence type="ECO:0000259" key="11">
    <source>
        <dbReference type="PROSITE" id="PS51177"/>
    </source>
</evidence>
<comment type="function">
    <text evidence="2">Catalyzes the dismutation of two molecules of 6,7-dimethyl-8-ribityllumazine, resulting in the formation of riboflavin and 5-amino-6-(D-ribitylamino)uracil.</text>
</comment>
<dbReference type="NCBIfam" id="TIGR00187">
    <property type="entry name" value="ribE"/>
    <property type="match status" value="1"/>
</dbReference>
<dbReference type="EC" id="2.5.1.9" evidence="4 9"/>
<gene>
    <name evidence="12" type="primary">ribE</name>
    <name evidence="12" type="ORF">GCM10007332_24450</name>
</gene>
<protein>
    <recommendedName>
        <fullName evidence="5 9">Riboflavin synthase</fullName>
        <ecNumber evidence="4 9">2.5.1.9</ecNumber>
    </recommendedName>
</protein>
<dbReference type="InterPro" id="IPR017938">
    <property type="entry name" value="Riboflavin_synthase-like_b-brl"/>
</dbReference>
<dbReference type="EMBL" id="BMCW01000005">
    <property type="protein sequence ID" value="GGG61616.1"/>
    <property type="molecule type" value="Genomic_DNA"/>
</dbReference>
<dbReference type="PANTHER" id="PTHR21098:SF12">
    <property type="entry name" value="RIBOFLAVIN SYNTHASE"/>
    <property type="match status" value="1"/>
</dbReference>
<feature type="domain" description="Lumazine-binding" evidence="11">
    <location>
        <begin position="43"/>
        <end position="137"/>
    </location>
</feature>
<dbReference type="NCBIfam" id="NF006767">
    <property type="entry name" value="PRK09289.1"/>
    <property type="match status" value="1"/>
</dbReference>
<evidence type="ECO:0000256" key="3">
    <source>
        <dbReference type="ARBA" id="ARBA00004887"/>
    </source>
</evidence>
<comment type="caution">
    <text evidence="12">The sequence shown here is derived from an EMBL/GenBank/DDBJ whole genome shotgun (WGS) entry which is preliminary data.</text>
</comment>
<proteinExistence type="predicted"/>
<evidence type="ECO:0000313" key="12">
    <source>
        <dbReference type="EMBL" id="GGG61616.1"/>
    </source>
</evidence>
<evidence type="ECO:0000256" key="7">
    <source>
        <dbReference type="ARBA" id="ARBA00022679"/>
    </source>
</evidence>
<dbReference type="Pfam" id="PF00677">
    <property type="entry name" value="Lum_binding"/>
    <property type="match status" value="2"/>
</dbReference>
<dbReference type="PIRSF" id="PIRSF000498">
    <property type="entry name" value="Riboflavin_syn_A"/>
    <property type="match status" value="1"/>
</dbReference>
<evidence type="ECO:0000256" key="2">
    <source>
        <dbReference type="ARBA" id="ARBA00002803"/>
    </source>
</evidence>
<dbReference type="Proteomes" id="UP000658202">
    <property type="component" value="Unassembled WGS sequence"/>
</dbReference>
<evidence type="ECO:0000256" key="8">
    <source>
        <dbReference type="ARBA" id="ARBA00022737"/>
    </source>
</evidence>
<dbReference type="Gene3D" id="2.40.30.20">
    <property type="match status" value="2"/>
</dbReference>
<dbReference type="SUPFAM" id="SSF63380">
    <property type="entry name" value="Riboflavin synthase domain-like"/>
    <property type="match status" value="2"/>
</dbReference>
<comment type="pathway">
    <text evidence="3">Cofactor biosynthesis; riboflavin biosynthesis; riboflavin from 2-hydroxy-3-oxobutyl phosphate and 5-amino-6-(D-ribitylamino)uracil: step 2/2.</text>
</comment>
<dbReference type="CDD" id="cd00402">
    <property type="entry name" value="Riboflavin_synthase_like"/>
    <property type="match status" value="1"/>
</dbReference>
<evidence type="ECO:0000256" key="10">
    <source>
        <dbReference type="PROSITE-ProRule" id="PRU00524"/>
    </source>
</evidence>
<name>A0ABQ1X6Z0_9FLAO</name>